<evidence type="ECO:0000256" key="3">
    <source>
        <dbReference type="ARBA" id="ARBA00022670"/>
    </source>
</evidence>
<accession>A0A380NKL8</accession>
<feature type="binding site" evidence="8">
    <location>
        <position position="324"/>
    </location>
    <ligand>
        <name>Zn(2+)</name>
        <dbReference type="ChEBI" id="CHEBI:29105"/>
        <label>2</label>
    </ligand>
</feature>
<dbReference type="Gene3D" id="3.40.630.10">
    <property type="entry name" value="Zn peptidases"/>
    <property type="match status" value="1"/>
</dbReference>
<feature type="binding site" evidence="8">
    <location>
        <position position="179"/>
    </location>
    <ligand>
        <name>Zn(2+)</name>
        <dbReference type="ChEBI" id="CHEBI:29105"/>
        <label>1</label>
    </ligand>
</feature>
<evidence type="ECO:0000313" key="10">
    <source>
        <dbReference type="Proteomes" id="UP000255367"/>
    </source>
</evidence>
<dbReference type="GO" id="GO:0004177">
    <property type="term" value="F:aminopeptidase activity"/>
    <property type="evidence" value="ECO:0007669"/>
    <property type="project" value="UniProtKB-UniRule"/>
</dbReference>
<feature type="binding site" evidence="8">
    <location>
        <position position="179"/>
    </location>
    <ligand>
        <name>Zn(2+)</name>
        <dbReference type="ChEBI" id="CHEBI:29105"/>
        <label>2</label>
    </ligand>
</feature>
<dbReference type="PANTHER" id="PTHR32481">
    <property type="entry name" value="AMINOPEPTIDASE"/>
    <property type="match status" value="1"/>
</dbReference>
<evidence type="ECO:0000256" key="5">
    <source>
        <dbReference type="ARBA" id="ARBA00022801"/>
    </source>
</evidence>
<dbReference type="SUPFAM" id="SSF53187">
    <property type="entry name" value="Zn-dependent exopeptidases"/>
    <property type="match status" value="1"/>
</dbReference>
<protein>
    <submittedName>
        <fullName evidence="9">Aminopeptidase ysdC</fullName>
        <ecNumber evidence="9">3.4.11.-</ecNumber>
    </submittedName>
</protein>
<organism evidence="9 10">
    <name type="scientific">Veillonella criceti</name>
    <dbReference type="NCBI Taxonomy" id="103891"/>
    <lineage>
        <taxon>Bacteria</taxon>
        <taxon>Bacillati</taxon>
        <taxon>Bacillota</taxon>
        <taxon>Negativicutes</taxon>
        <taxon>Veillonellales</taxon>
        <taxon>Veillonellaceae</taxon>
        <taxon>Veillonella</taxon>
    </lineage>
</organism>
<evidence type="ECO:0000313" key="9">
    <source>
        <dbReference type="EMBL" id="SUP43341.1"/>
    </source>
</evidence>
<feature type="active site" description="Proton acceptor" evidence="7">
    <location>
        <position position="214"/>
    </location>
</feature>
<dbReference type="SUPFAM" id="SSF101821">
    <property type="entry name" value="Aminopeptidase/glucanase lid domain"/>
    <property type="match status" value="1"/>
</dbReference>
<proteinExistence type="inferred from homology"/>
<evidence type="ECO:0000256" key="8">
    <source>
        <dbReference type="PIRSR" id="PIRSR001123-2"/>
    </source>
</evidence>
<evidence type="ECO:0000256" key="1">
    <source>
        <dbReference type="ARBA" id="ARBA00006272"/>
    </source>
</evidence>
<keyword evidence="10" id="KW-1185">Reference proteome</keyword>
<dbReference type="RefSeq" id="WP_115310322.1">
    <property type="nucleotide sequence ID" value="NZ_UHIO01000001.1"/>
</dbReference>
<feature type="binding site" evidence="8">
    <location>
        <position position="215"/>
    </location>
    <ligand>
        <name>Zn(2+)</name>
        <dbReference type="ChEBI" id="CHEBI:29105"/>
        <label>2</label>
    </ligand>
</feature>
<gene>
    <name evidence="9" type="primary">ysdC</name>
    <name evidence="9" type="ORF">NCTC12020_01150</name>
</gene>
<dbReference type="PIRSF" id="PIRSF001123">
    <property type="entry name" value="PepA_GA"/>
    <property type="match status" value="1"/>
</dbReference>
<dbReference type="InterPro" id="IPR023367">
    <property type="entry name" value="Peptidase_M42_dom2"/>
</dbReference>
<dbReference type="AlphaFoldDB" id="A0A380NKL8"/>
<dbReference type="GO" id="GO:0046872">
    <property type="term" value="F:metal ion binding"/>
    <property type="evidence" value="ECO:0007669"/>
    <property type="project" value="UniProtKB-UniRule"/>
</dbReference>
<feature type="binding site" evidence="8">
    <location>
        <position position="237"/>
    </location>
    <ligand>
        <name>Zn(2+)</name>
        <dbReference type="ChEBI" id="CHEBI:29105"/>
        <label>1</label>
    </ligand>
</feature>
<feature type="binding site" evidence="8">
    <location>
        <position position="62"/>
    </location>
    <ligand>
        <name>Zn(2+)</name>
        <dbReference type="ChEBI" id="CHEBI:29105"/>
        <label>1</label>
    </ligand>
</feature>
<keyword evidence="2 9" id="KW-0031">Aminopeptidase</keyword>
<evidence type="ECO:0000256" key="2">
    <source>
        <dbReference type="ARBA" id="ARBA00022438"/>
    </source>
</evidence>
<evidence type="ECO:0000256" key="7">
    <source>
        <dbReference type="PIRSR" id="PIRSR001123-1"/>
    </source>
</evidence>
<dbReference type="GO" id="GO:0006508">
    <property type="term" value="P:proteolysis"/>
    <property type="evidence" value="ECO:0007669"/>
    <property type="project" value="UniProtKB-KW"/>
</dbReference>
<name>A0A380NKL8_9FIRM</name>
<dbReference type="InterPro" id="IPR008007">
    <property type="entry name" value="Peptidase_M42"/>
</dbReference>
<keyword evidence="5 9" id="KW-0378">Hydrolase</keyword>
<comment type="similarity">
    <text evidence="1 6">Belongs to the peptidase M42 family.</text>
</comment>
<comment type="cofactor">
    <cofactor evidence="8">
        <name>a divalent metal cation</name>
        <dbReference type="ChEBI" id="CHEBI:60240"/>
    </cofactor>
    <text evidence="8">Binds 2 divalent metal cations per subunit.</text>
</comment>
<dbReference type="EMBL" id="UHIO01000001">
    <property type="protein sequence ID" value="SUP43341.1"/>
    <property type="molecule type" value="Genomic_DNA"/>
</dbReference>
<evidence type="ECO:0000256" key="4">
    <source>
        <dbReference type="ARBA" id="ARBA00022723"/>
    </source>
</evidence>
<dbReference type="OrthoDB" id="9772053at2"/>
<dbReference type="Proteomes" id="UP000255367">
    <property type="component" value="Unassembled WGS sequence"/>
</dbReference>
<keyword evidence="3" id="KW-0645">Protease</keyword>
<reference evidence="9 10" key="1">
    <citation type="submission" date="2018-06" db="EMBL/GenBank/DDBJ databases">
        <authorList>
            <consortium name="Pathogen Informatics"/>
            <person name="Doyle S."/>
        </authorList>
    </citation>
    <scope>NUCLEOTIDE SEQUENCE [LARGE SCALE GENOMIC DNA]</scope>
    <source>
        <strain evidence="9 10">NCTC12020</strain>
    </source>
</reference>
<dbReference type="Gene3D" id="2.40.30.40">
    <property type="entry name" value="Peptidase M42, domain 2"/>
    <property type="match status" value="1"/>
</dbReference>
<dbReference type="PANTHER" id="PTHR32481:SF0">
    <property type="entry name" value="AMINOPEPTIDASE YPDE-RELATED"/>
    <property type="match status" value="1"/>
</dbReference>
<keyword evidence="4 8" id="KW-0479">Metal-binding</keyword>
<dbReference type="EC" id="3.4.11.-" evidence="9"/>
<evidence type="ECO:0000256" key="6">
    <source>
        <dbReference type="PIRNR" id="PIRNR001123"/>
    </source>
</evidence>
<dbReference type="Pfam" id="PF05343">
    <property type="entry name" value="Peptidase_M42"/>
    <property type="match status" value="1"/>
</dbReference>
<dbReference type="InterPro" id="IPR051464">
    <property type="entry name" value="Peptidase_M42_aminopept"/>
</dbReference>
<sequence length="364" mass="39725">MKVELVRDLSNAFGPSGFEEDVVRVIAKYTKDYSITHDAMLNTYIKRPKDKGKNIVVQLDAHLDECGFMVQSICDDGTLSIVTLGGFHPTNLPAHTVLVRNRKGELHRGIIAAKPVHFMTEQERISQQVVVENLRVDVGTTSREETERTFSIAPGDPIVPEVIFDYNEHTGVCFGKAFDNRVGCACIIDTMDKVFTGGAEPQVVTVVGAFAAQEEVGMRGAKVTAQVVKPDLAIVFEGSPADDFFVAPLQAQGQMKKGAQIRLFDKSYISNIAFVEVAEKVAKELQIPIQKAVRRGGSTNAGVISLTEKAVPTLVIGVPSRYVHSHYNYCALSDLEAASNLATAVIKALDEDTVRHILRQDVLG</sequence>